<comment type="caution">
    <text evidence="1">The sequence shown here is derived from an EMBL/GenBank/DDBJ whole genome shotgun (WGS) entry which is preliminary data.</text>
</comment>
<sequence length="428" mass="48359">MDERISAEDLVEESREQLLDGRIHDQLLDGILQGDVSAEVETAVIEATQNRLVEAVQMPLPGLAVQQPVTILDHPSGRAVRQASLAPKNSWRTGQKPGSQTQRLYYIADNGIEISLGTLENPLDLEEARKQIKKAGELTVLVDRLLLWFWLSRSRPRPGDGKTFIGRNGSVPVSIEEMLDMLGYTKHVKREYPGGEQKYTDGYRTEDKDRLTWNIALLSAFQVSSDSESGFGIRGAYMRYSLGFWGGVHAGYLISPGDWIHAVDMLEMPMLLHIDEQILRFDRQAEQHEIRLSLYLAEAFRDQLKRGMLGLPLMVTDQSGRERYITMEELLGEARIKIDKNNLTQRFAPRIEAALHNLVERNILAKAEPVSPLDKQKGYWGKAWCSQPMIIAAPPQLIEQYRLFQPLAQPARISGPAKGRKRTNKPKA</sequence>
<evidence type="ECO:0000313" key="2">
    <source>
        <dbReference type="Proteomes" id="UP000287171"/>
    </source>
</evidence>
<name>A0A402BL73_9CHLR</name>
<organism evidence="1 2">
    <name type="scientific">Dictyobacter alpinus</name>
    <dbReference type="NCBI Taxonomy" id="2014873"/>
    <lineage>
        <taxon>Bacteria</taxon>
        <taxon>Bacillati</taxon>
        <taxon>Chloroflexota</taxon>
        <taxon>Ktedonobacteria</taxon>
        <taxon>Ktedonobacterales</taxon>
        <taxon>Dictyobacteraceae</taxon>
        <taxon>Dictyobacter</taxon>
    </lineage>
</organism>
<dbReference type="Proteomes" id="UP000287171">
    <property type="component" value="Unassembled WGS sequence"/>
</dbReference>
<dbReference type="EMBL" id="BIFT01000003">
    <property type="protein sequence ID" value="GCE32113.1"/>
    <property type="molecule type" value="Genomic_DNA"/>
</dbReference>
<keyword evidence="2" id="KW-1185">Reference proteome</keyword>
<proteinExistence type="predicted"/>
<protein>
    <submittedName>
        <fullName evidence="1">Uncharacterized protein</fullName>
    </submittedName>
</protein>
<dbReference type="OrthoDB" id="141176at2"/>
<dbReference type="RefSeq" id="WP_126632112.1">
    <property type="nucleotide sequence ID" value="NZ_BIFT01000003.1"/>
</dbReference>
<reference evidence="2" key="1">
    <citation type="submission" date="2018-12" db="EMBL/GenBank/DDBJ databases">
        <title>Tengunoibacter tsumagoiensis gen. nov., sp. nov., Dictyobacter kobayashii sp. nov., D. alpinus sp. nov., and D. joshuensis sp. nov. and description of Dictyobacteraceae fam. nov. within the order Ktedonobacterales isolated from Tengu-no-mugimeshi.</title>
        <authorList>
            <person name="Wang C.M."/>
            <person name="Zheng Y."/>
            <person name="Sakai Y."/>
            <person name="Toyoda A."/>
            <person name="Minakuchi Y."/>
            <person name="Abe K."/>
            <person name="Yokota A."/>
            <person name="Yabe S."/>
        </authorList>
    </citation>
    <scope>NUCLEOTIDE SEQUENCE [LARGE SCALE GENOMIC DNA]</scope>
    <source>
        <strain evidence="2">Uno16</strain>
    </source>
</reference>
<gene>
    <name evidence="1" type="ORF">KDA_75970</name>
</gene>
<dbReference type="AlphaFoldDB" id="A0A402BL73"/>
<evidence type="ECO:0000313" key="1">
    <source>
        <dbReference type="EMBL" id="GCE32113.1"/>
    </source>
</evidence>
<accession>A0A402BL73</accession>